<protein>
    <submittedName>
        <fullName evidence="1">Uncharacterized protein</fullName>
    </submittedName>
</protein>
<accession>A0A8S5UPH8</accession>
<sequence>MRHTFDGAKCGGGALRLDDNFFAKLPKIQDVRYCFANTSLAKPIPFDFFRKRYDDINSHIFVKVGDEYKPATLH</sequence>
<organism evidence="1">
    <name type="scientific">Podoviridae sp. ctG4L18</name>
    <dbReference type="NCBI Taxonomy" id="2825234"/>
    <lineage>
        <taxon>Viruses</taxon>
        <taxon>Duplodnaviria</taxon>
        <taxon>Heunggongvirae</taxon>
        <taxon>Uroviricota</taxon>
        <taxon>Caudoviricetes</taxon>
    </lineage>
</organism>
<reference evidence="1" key="1">
    <citation type="journal article" date="2021" name="Proc. Natl. Acad. Sci. U.S.A.">
        <title>A Catalog of Tens of Thousands of Viruses from Human Metagenomes Reveals Hidden Associations with Chronic Diseases.</title>
        <authorList>
            <person name="Tisza M.J."/>
            <person name="Buck C.B."/>
        </authorList>
    </citation>
    <scope>NUCLEOTIDE SEQUENCE</scope>
    <source>
        <strain evidence="1">CtG4L18</strain>
    </source>
</reference>
<evidence type="ECO:0000313" key="1">
    <source>
        <dbReference type="EMBL" id="DAF96401.1"/>
    </source>
</evidence>
<proteinExistence type="predicted"/>
<name>A0A8S5UPH8_9CAUD</name>
<dbReference type="EMBL" id="BK016114">
    <property type="protein sequence ID" value="DAF96401.1"/>
    <property type="molecule type" value="Genomic_DNA"/>
</dbReference>